<comment type="caution">
    <text evidence="7">The sequence shown here is derived from an EMBL/GenBank/DDBJ whole genome shotgun (WGS) entry which is preliminary data.</text>
</comment>
<evidence type="ECO:0000259" key="6">
    <source>
        <dbReference type="PROSITE" id="PS50850"/>
    </source>
</evidence>
<organism evidence="7 8">
    <name type="scientific">Sphingomonas taxi</name>
    <dbReference type="NCBI Taxonomy" id="1549858"/>
    <lineage>
        <taxon>Bacteria</taxon>
        <taxon>Pseudomonadati</taxon>
        <taxon>Pseudomonadota</taxon>
        <taxon>Alphaproteobacteria</taxon>
        <taxon>Sphingomonadales</taxon>
        <taxon>Sphingomonadaceae</taxon>
        <taxon>Sphingomonas</taxon>
    </lineage>
</organism>
<dbReference type="Proteomes" id="UP000249229">
    <property type="component" value="Unassembled WGS sequence"/>
</dbReference>
<dbReference type="PANTHER" id="PTHR11360">
    <property type="entry name" value="MONOCARBOXYLATE TRANSPORTER"/>
    <property type="match status" value="1"/>
</dbReference>
<dbReference type="PROSITE" id="PS50850">
    <property type="entry name" value="MFS"/>
    <property type="match status" value="1"/>
</dbReference>
<evidence type="ECO:0000256" key="2">
    <source>
        <dbReference type="ARBA" id="ARBA00022989"/>
    </source>
</evidence>
<name>A0A2W5QZL1_9SPHN</name>
<feature type="region of interest" description="Disordered" evidence="4">
    <location>
        <begin position="404"/>
        <end position="423"/>
    </location>
</feature>
<dbReference type="InterPro" id="IPR011701">
    <property type="entry name" value="MFS"/>
</dbReference>
<dbReference type="SUPFAM" id="SSF103473">
    <property type="entry name" value="MFS general substrate transporter"/>
    <property type="match status" value="1"/>
</dbReference>
<dbReference type="InterPro" id="IPR020846">
    <property type="entry name" value="MFS_dom"/>
</dbReference>
<dbReference type="PANTHER" id="PTHR11360:SF284">
    <property type="entry name" value="EG:103B4.3 PROTEIN-RELATED"/>
    <property type="match status" value="1"/>
</dbReference>
<accession>A0A2W5QZL1</accession>
<dbReference type="Gene3D" id="1.20.1250.20">
    <property type="entry name" value="MFS general substrate transporter like domains"/>
    <property type="match status" value="2"/>
</dbReference>
<dbReference type="GO" id="GO:0022857">
    <property type="term" value="F:transmembrane transporter activity"/>
    <property type="evidence" value="ECO:0007669"/>
    <property type="project" value="InterPro"/>
</dbReference>
<evidence type="ECO:0000256" key="3">
    <source>
        <dbReference type="ARBA" id="ARBA00023136"/>
    </source>
</evidence>
<feature type="transmembrane region" description="Helical" evidence="5">
    <location>
        <begin position="79"/>
        <end position="98"/>
    </location>
</feature>
<reference evidence="7 8" key="1">
    <citation type="submission" date="2017-08" db="EMBL/GenBank/DDBJ databases">
        <title>Infants hospitalized years apart are colonized by the same room-sourced microbial strains.</title>
        <authorList>
            <person name="Brooks B."/>
            <person name="Olm M.R."/>
            <person name="Firek B.A."/>
            <person name="Baker R."/>
            <person name="Thomas B.C."/>
            <person name="Morowitz M.J."/>
            <person name="Banfield J.F."/>
        </authorList>
    </citation>
    <scope>NUCLEOTIDE SEQUENCE [LARGE SCALE GENOMIC DNA]</scope>
    <source>
        <strain evidence="7">S2_005_001_R1_22</strain>
    </source>
</reference>
<keyword evidence="1 5" id="KW-0812">Transmembrane</keyword>
<keyword evidence="3 5" id="KW-0472">Membrane</keyword>
<feature type="transmembrane region" description="Helical" evidence="5">
    <location>
        <begin position="372"/>
        <end position="394"/>
    </location>
</feature>
<dbReference type="InterPro" id="IPR050327">
    <property type="entry name" value="Proton-linked_MCT"/>
</dbReference>
<dbReference type="EMBL" id="QFQI01000005">
    <property type="protein sequence ID" value="PZQ60403.1"/>
    <property type="molecule type" value="Genomic_DNA"/>
</dbReference>
<feature type="transmembrane region" description="Helical" evidence="5">
    <location>
        <begin position="287"/>
        <end position="305"/>
    </location>
</feature>
<feature type="transmembrane region" description="Helical" evidence="5">
    <location>
        <begin position="136"/>
        <end position="157"/>
    </location>
</feature>
<evidence type="ECO:0000313" key="8">
    <source>
        <dbReference type="Proteomes" id="UP000249229"/>
    </source>
</evidence>
<protein>
    <recommendedName>
        <fullName evidence="6">Major facilitator superfamily (MFS) profile domain-containing protein</fullName>
    </recommendedName>
</protein>
<sequence>MSEFNRHSLSAAVAASIGLSLAFGTVIIATFGLFMIAMTQEFGWGMGQTASLLSVAALAQAPLSPLVGRLIDRVGVRRVDLPGIVLYGGSVMALSLASGSLAQLYLLFLLVGATSSLVTMLPYSKIVSAWFSQRRGLMLSGYGVGAAILGSAVPQAARRLIDAFGWRGAYLGLGATIVAVGLPVLALLLHEPARGLARRQDAPPPLATGMTAAEVRRSGIYWRIISAITLCSIGVQAIHAHMAPLLVAEGLSRITATNALSLYALASIAAQLAMGLALDGSASPRRIAPFLLVGAAGLVILYNAASPGVAVLGGVLLGASVGAEMSLAKYLHARYFGNVAFGEVFGLQFLFIGLSAAIGPASMGLLHDATGGYGSGVLLFGGMITVSVALLMTLPPYDAVRRPREARAAPPPAVTTLGAEQAA</sequence>
<feature type="transmembrane region" description="Helical" evidence="5">
    <location>
        <begin position="12"/>
        <end position="37"/>
    </location>
</feature>
<keyword evidence="2 5" id="KW-1133">Transmembrane helix</keyword>
<feature type="transmembrane region" description="Helical" evidence="5">
    <location>
        <begin position="49"/>
        <end position="67"/>
    </location>
</feature>
<feature type="transmembrane region" description="Helical" evidence="5">
    <location>
        <begin position="220"/>
        <end position="240"/>
    </location>
</feature>
<feature type="transmembrane region" description="Helical" evidence="5">
    <location>
        <begin position="104"/>
        <end position="124"/>
    </location>
</feature>
<dbReference type="InterPro" id="IPR036259">
    <property type="entry name" value="MFS_trans_sf"/>
</dbReference>
<feature type="transmembrane region" description="Helical" evidence="5">
    <location>
        <begin position="344"/>
        <end position="366"/>
    </location>
</feature>
<dbReference type="Pfam" id="PF07690">
    <property type="entry name" value="MFS_1"/>
    <property type="match status" value="1"/>
</dbReference>
<proteinExistence type="predicted"/>
<evidence type="ECO:0000256" key="4">
    <source>
        <dbReference type="SAM" id="MobiDB-lite"/>
    </source>
</evidence>
<feature type="transmembrane region" description="Helical" evidence="5">
    <location>
        <begin position="169"/>
        <end position="189"/>
    </location>
</feature>
<evidence type="ECO:0000256" key="1">
    <source>
        <dbReference type="ARBA" id="ARBA00022692"/>
    </source>
</evidence>
<feature type="transmembrane region" description="Helical" evidence="5">
    <location>
        <begin position="260"/>
        <end position="278"/>
    </location>
</feature>
<evidence type="ECO:0000313" key="7">
    <source>
        <dbReference type="EMBL" id="PZQ60403.1"/>
    </source>
</evidence>
<gene>
    <name evidence="7" type="ORF">DI544_08270</name>
</gene>
<dbReference type="AlphaFoldDB" id="A0A2W5QZL1"/>
<feature type="domain" description="Major facilitator superfamily (MFS) profile" evidence="6">
    <location>
        <begin position="10"/>
        <end position="399"/>
    </location>
</feature>
<evidence type="ECO:0000256" key="5">
    <source>
        <dbReference type="SAM" id="Phobius"/>
    </source>
</evidence>